<proteinExistence type="evidence at protein level"/>
<name>Q9R4U7_ACICA</name>
<accession>Q9R4U7</accession>
<protein>
    <submittedName>
        <fullName>Malonate decarboxylase gamma subunit</fullName>
    </submittedName>
</protein>
<sequence length="15" mass="1816">MNTELLLKQLFPKQL</sequence>
<reference key="1">
    <citation type="journal article" date="1994" name="J. Biol. Chem.">
        <title>Purification and properties of a novel type of malonate decarboxylase from Acinetobacter calcoaceticus.</title>
        <authorList>
            <person name="Kim Y.S."/>
            <person name="Byun H.S."/>
        </authorList>
    </citation>
    <scope>PROTEIN SEQUENCE</scope>
</reference>
<keyword id="KW-0903">Direct protein sequencing</keyword>
<organism>
    <name type="scientific">Acinetobacter calcoaceticus</name>
    <dbReference type="NCBI Taxonomy" id="471"/>
    <lineage>
        <taxon>Bacteria</taxon>
        <taxon>Pseudomonadati</taxon>
        <taxon>Pseudomonadota</taxon>
        <taxon>Gammaproteobacteria</taxon>
        <taxon>Moraxellales</taxon>
        <taxon>Moraxellaceae</taxon>
        <taxon>Acinetobacter</taxon>
        <taxon>Acinetobacter calcoaceticus/baumannii complex</taxon>
    </lineage>
</organism>